<dbReference type="InterPro" id="IPR036271">
    <property type="entry name" value="Tet_transcr_reg_TetR-rel_C_sf"/>
</dbReference>
<evidence type="ECO:0000256" key="3">
    <source>
        <dbReference type="ARBA" id="ARBA00023125"/>
    </source>
</evidence>
<dbReference type="InterPro" id="IPR050109">
    <property type="entry name" value="HTH-type_TetR-like_transc_reg"/>
</dbReference>
<dbReference type="Pfam" id="PF00440">
    <property type="entry name" value="TetR_N"/>
    <property type="match status" value="1"/>
</dbReference>
<sequence length="191" mass="20174">MPRLKGADRRTSILEAAERVILQKGLAAATTRDVTSEAGVAAGLMAHYFSWSTLRAAAFARLILADLERSVTDRVADAPDAVVTDLVDGAFAEDADALWRLWLEATELGTSDPALAEAAAEATDRWHAALSGLLERGTAAGCWHCPSPDDAAWRIIAILLGLAGLCLIPGGPLSRDAATHHLRIAVRNESG</sequence>
<protein>
    <submittedName>
        <fullName evidence="7">TetR family transcriptional regulator</fullName>
    </submittedName>
</protein>
<evidence type="ECO:0000256" key="4">
    <source>
        <dbReference type="ARBA" id="ARBA00023163"/>
    </source>
</evidence>
<keyword evidence="2" id="KW-0805">Transcription regulation</keyword>
<dbReference type="Gene3D" id="1.10.357.10">
    <property type="entry name" value="Tetracycline Repressor, domain 2"/>
    <property type="match status" value="1"/>
</dbReference>
<accession>A0A2T4ZE62</accession>
<evidence type="ECO:0000256" key="2">
    <source>
        <dbReference type="ARBA" id="ARBA00023015"/>
    </source>
</evidence>
<dbReference type="OrthoDB" id="8689326at2"/>
<dbReference type="GO" id="GO:0003700">
    <property type="term" value="F:DNA-binding transcription factor activity"/>
    <property type="evidence" value="ECO:0007669"/>
    <property type="project" value="TreeGrafter"/>
</dbReference>
<dbReference type="EMBL" id="PZZL01000003">
    <property type="protein sequence ID" value="PTM60153.1"/>
    <property type="molecule type" value="Genomic_DNA"/>
</dbReference>
<name>A0A2T4ZE62_9HYPH</name>
<dbReference type="PANTHER" id="PTHR30055">
    <property type="entry name" value="HTH-TYPE TRANSCRIPTIONAL REGULATOR RUTR"/>
    <property type="match status" value="1"/>
</dbReference>
<evidence type="ECO:0000256" key="5">
    <source>
        <dbReference type="PROSITE-ProRule" id="PRU00335"/>
    </source>
</evidence>
<dbReference type="PROSITE" id="PS50977">
    <property type="entry name" value="HTH_TETR_2"/>
    <property type="match status" value="1"/>
</dbReference>
<dbReference type="GO" id="GO:0000976">
    <property type="term" value="F:transcription cis-regulatory region binding"/>
    <property type="evidence" value="ECO:0007669"/>
    <property type="project" value="TreeGrafter"/>
</dbReference>
<proteinExistence type="predicted"/>
<keyword evidence="4" id="KW-0804">Transcription</keyword>
<reference evidence="7 8" key="1">
    <citation type="submission" date="2018-04" db="EMBL/GenBank/DDBJ databases">
        <title>Genomic Encyclopedia of Archaeal and Bacterial Type Strains, Phase II (KMG-II): from individual species to whole genera.</title>
        <authorList>
            <person name="Goeker M."/>
        </authorList>
    </citation>
    <scope>NUCLEOTIDE SEQUENCE [LARGE SCALE GENOMIC DNA]</scope>
    <source>
        <strain evidence="7 8">DSM 25521</strain>
    </source>
</reference>
<feature type="DNA-binding region" description="H-T-H motif" evidence="5">
    <location>
        <begin position="30"/>
        <end position="49"/>
    </location>
</feature>
<dbReference type="InterPro" id="IPR009057">
    <property type="entry name" value="Homeodomain-like_sf"/>
</dbReference>
<organism evidence="7 8">
    <name type="scientific">Phreatobacter oligotrophus</name>
    <dbReference type="NCBI Taxonomy" id="1122261"/>
    <lineage>
        <taxon>Bacteria</taxon>
        <taxon>Pseudomonadati</taxon>
        <taxon>Pseudomonadota</taxon>
        <taxon>Alphaproteobacteria</taxon>
        <taxon>Hyphomicrobiales</taxon>
        <taxon>Phreatobacteraceae</taxon>
        <taxon>Phreatobacter</taxon>
    </lineage>
</organism>
<gene>
    <name evidence="7" type="ORF">C8P69_10379</name>
</gene>
<dbReference type="SUPFAM" id="SSF48498">
    <property type="entry name" value="Tetracyclin repressor-like, C-terminal domain"/>
    <property type="match status" value="1"/>
</dbReference>
<dbReference type="Pfam" id="PF13977">
    <property type="entry name" value="TetR_C_6"/>
    <property type="match status" value="1"/>
</dbReference>
<evidence type="ECO:0000313" key="8">
    <source>
        <dbReference type="Proteomes" id="UP000241808"/>
    </source>
</evidence>
<comment type="caution">
    <text evidence="7">The sequence shown here is derived from an EMBL/GenBank/DDBJ whole genome shotgun (WGS) entry which is preliminary data.</text>
</comment>
<dbReference type="InterPro" id="IPR039538">
    <property type="entry name" value="BetI_C"/>
</dbReference>
<evidence type="ECO:0000313" key="7">
    <source>
        <dbReference type="EMBL" id="PTM60153.1"/>
    </source>
</evidence>
<dbReference type="InterPro" id="IPR001647">
    <property type="entry name" value="HTH_TetR"/>
</dbReference>
<dbReference type="PANTHER" id="PTHR30055:SF234">
    <property type="entry name" value="HTH-TYPE TRANSCRIPTIONAL REGULATOR BETI"/>
    <property type="match status" value="1"/>
</dbReference>
<evidence type="ECO:0000256" key="1">
    <source>
        <dbReference type="ARBA" id="ARBA00022491"/>
    </source>
</evidence>
<dbReference type="SUPFAM" id="SSF46689">
    <property type="entry name" value="Homeodomain-like"/>
    <property type="match status" value="1"/>
</dbReference>
<dbReference type="RefSeq" id="WP_108175735.1">
    <property type="nucleotide sequence ID" value="NZ_PZZL01000003.1"/>
</dbReference>
<keyword evidence="3 5" id="KW-0238">DNA-binding</keyword>
<dbReference type="AlphaFoldDB" id="A0A2T4ZE62"/>
<feature type="domain" description="HTH tetR-type" evidence="6">
    <location>
        <begin position="7"/>
        <end position="67"/>
    </location>
</feature>
<dbReference type="Proteomes" id="UP000241808">
    <property type="component" value="Unassembled WGS sequence"/>
</dbReference>
<evidence type="ECO:0000259" key="6">
    <source>
        <dbReference type="PROSITE" id="PS50977"/>
    </source>
</evidence>
<keyword evidence="1" id="KW-0678">Repressor</keyword>
<keyword evidence="8" id="KW-1185">Reference proteome</keyword>